<reference evidence="2" key="1">
    <citation type="submission" date="2017-09" db="EMBL/GenBank/DDBJ databases">
        <title>Depth-based differentiation of microbial function through sediment-hosted aquifers and enrichment of novel symbionts in the deep terrestrial subsurface.</title>
        <authorList>
            <person name="Probst A.J."/>
            <person name="Ladd B."/>
            <person name="Jarett J.K."/>
            <person name="Geller-Mcgrath D.E."/>
            <person name="Sieber C.M.K."/>
            <person name="Emerson J.B."/>
            <person name="Anantharaman K."/>
            <person name="Thomas B.C."/>
            <person name="Malmstrom R."/>
            <person name="Stieglmeier M."/>
            <person name="Klingl A."/>
            <person name="Woyke T."/>
            <person name="Ryan C.M."/>
            <person name="Banfield J.F."/>
        </authorList>
    </citation>
    <scope>NUCLEOTIDE SEQUENCE [LARGE SCALE GENOMIC DNA]</scope>
</reference>
<proteinExistence type="predicted"/>
<dbReference type="SUPFAM" id="SSF141000">
    <property type="entry name" value="Glu-tRNAGln amidotransferase C subunit"/>
    <property type="match status" value="1"/>
</dbReference>
<keyword evidence="1" id="KW-0808">Transferase</keyword>
<dbReference type="Proteomes" id="UP000229966">
    <property type="component" value="Unassembled WGS sequence"/>
</dbReference>
<sequence length="98" mass="11515">MSKKFQIDHLANLSNLKLRQKEEKKYTSQIVKILEYIESLHNAQTDNRKIIGQIIGLKNVWRKDTVRESLPVKYVLDNAKNTHSNFFKVGAIFENRDN</sequence>
<keyword evidence="1" id="KW-0436">Ligase</keyword>
<comment type="caution">
    <text evidence="1">The sequence shown here is derived from an EMBL/GenBank/DDBJ whole genome shotgun (WGS) entry which is preliminary data.</text>
</comment>
<dbReference type="Pfam" id="PF02686">
    <property type="entry name" value="GatC"/>
    <property type="match status" value="1"/>
</dbReference>
<dbReference type="InterPro" id="IPR003837">
    <property type="entry name" value="GatC"/>
</dbReference>
<dbReference type="EC" id="6.3.5.6" evidence="1"/>
<dbReference type="GO" id="GO:0006450">
    <property type="term" value="P:regulation of translational fidelity"/>
    <property type="evidence" value="ECO:0007669"/>
    <property type="project" value="InterPro"/>
</dbReference>
<dbReference type="GO" id="GO:0050567">
    <property type="term" value="F:glutaminyl-tRNA synthase (glutamine-hydrolyzing) activity"/>
    <property type="evidence" value="ECO:0007669"/>
    <property type="project" value="UniProtKB-EC"/>
</dbReference>
<dbReference type="AlphaFoldDB" id="A0A2M7CHU6"/>
<dbReference type="EMBL" id="PEUM01000078">
    <property type="protein sequence ID" value="PIV25222.1"/>
    <property type="molecule type" value="Genomic_DNA"/>
</dbReference>
<dbReference type="GO" id="GO:0050566">
    <property type="term" value="F:asparaginyl-tRNA synthase (glutamine-hydrolyzing) activity"/>
    <property type="evidence" value="ECO:0007669"/>
    <property type="project" value="UniProtKB-EC"/>
</dbReference>
<organism evidence="1 2">
    <name type="scientific">Candidatus Berkelbacteria bacterium CG03_land_8_20_14_0_80_40_36</name>
    <dbReference type="NCBI Taxonomy" id="1974509"/>
    <lineage>
        <taxon>Bacteria</taxon>
        <taxon>Candidatus Berkelbacteria</taxon>
    </lineage>
</organism>
<gene>
    <name evidence="1" type="primary">gatC</name>
    <name evidence="1" type="ORF">COS38_02730</name>
</gene>
<dbReference type="EC" id="6.3.5.7" evidence="1"/>
<accession>A0A2M7CHU6</accession>
<name>A0A2M7CHU6_9BACT</name>
<evidence type="ECO:0000313" key="2">
    <source>
        <dbReference type="Proteomes" id="UP000229966"/>
    </source>
</evidence>
<protein>
    <submittedName>
        <fullName evidence="1">Asp-tRNA(Asn)/Glu-tRNA(Gln) amidotransferase GatCAB subunit C</fullName>
        <ecNumber evidence="1">6.3.5.6</ecNumber>
        <ecNumber evidence="1">6.3.5.7</ecNumber>
    </submittedName>
</protein>
<dbReference type="GO" id="GO:0016740">
    <property type="term" value="F:transferase activity"/>
    <property type="evidence" value="ECO:0007669"/>
    <property type="project" value="UniProtKB-KW"/>
</dbReference>
<evidence type="ECO:0000313" key="1">
    <source>
        <dbReference type="EMBL" id="PIV25222.1"/>
    </source>
</evidence>
<dbReference type="InterPro" id="IPR036113">
    <property type="entry name" value="Asp/Glu-ADT_sf_sub_c"/>
</dbReference>
<dbReference type="Gene3D" id="1.10.20.60">
    <property type="entry name" value="Glu-tRNAGln amidotransferase C subunit, N-terminal domain"/>
    <property type="match status" value="1"/>
</dbReference>
<dbReference type="NCBIfam" id="TIGR00135">
    <property type="entry name" value="gatC"/>
    <property type="match status" value="1"/>
</dbReference>